<comment type="similarity">
    <text evidence="13">Belongs to the glycosyltransferase ALG3 family.</text>
</comment>
<evidence type="ECO:0000313" key="15">
    <source>
        <dbReference type="EMBL" id="KZT44033.1"/>
    </source>
</evidence>
<evidence type="ECO:0000256" key="11">
    <source>
        <dbReference type="ARBA" id="ARBA00044743"/>
    </source>
</evidence>
<keyword evidence="8 14" id="KW-0256">Endoplasmic reticulum</keyword>
<evidence type="ECO:0000256" key="1">
    <source>
        <dbReference type="ARBA" id="ARBA00004477"/>
    </source>
</evidence>
<keyword evidence="5 14" id="KW-0328">Glycosyltransferase</keyword>
<dbReference type="EC" id="2.4.1.258" evidence="3 14"/>
<evidence type="ECO:0000256" key="13">
    <source>
        <dbReference type="ARBA" id="ARBA00093457"/>
    </source>
</evidence>
<keyword evidence="9 14" id="KW-1133">Transmembrane helix</keyword>
<feature type="transmembrane region" description="Helical" evidence="14">
    <location>
        <begin position="152"/>
        <end position="171"/>
    </location>
</feature>
<comment type="catalytic activity">
    <reaction evidence="12 14">
        <text>an alpha-D-Man-(1-&gt;2)-alpha-D-Man-(1-&gt;2)-alpha-D-Man-(1-&gt;3)-[alpha-D-Man-(1-&gt;6)]-beta-D-Man-(1-&gt;4)-beta-D-GlcNAc-(1-&gt;4)-alpha-D-GlcNAc-diphospho-di-trans,poly-cis-dolichol + a di-trans,poly-cis-dolichyl beta-D-mannosyl phosphate = an alpha-D-Man-(1-&gt;2)-alpha-D-Man-(1-&gt;2)-alpha-D-Man-(1-&gt;3)-[alpha-D-Man-(1-&gt;3)-alpha-D-Man-(1-&gt;6)]-beta-D-Man-(1-&gt;4)-beta-D-GlcNAc-(1-&gt;4)-alpha-D-GlcNAc-diphospho-di-trans,poly-cis-dolichol + a di-trans,poly-cis-dolichyl phosphate + H(+)</text>
        <dbReference type="Rhea" id="RHEA:29527"/>
        <dbReference type="Rhea" id="RHEA-COMP:19498"/>
        <dbReference type="Rhea" id="RHEA-COMP:19501"/>
        <dbReference type="Rhea" id="RHEA-COMP:19516"/>
        <dbReference type="Rhea" id="RHEA-COMP:19517"/>
        <dbReference type="ChEBI" id="CHEBI:15378"/>
        <dbReference type="ChEBI" id="CHEBI:57683"/>
        <dbReference type="ChEBI" id="CHEBI:58211"/>
        <dbReference type="ChEBI" id="CHEBI:132515"/>
        <dbReference type="ChEBI" id="CHEBI:132516"/>
        <dbReference type="EC" id="2.4.1.258"/>
    </reaction>
    <physiologicalReaction direction="left-to-right" evidence="12 14">
        <dbReference type="Rhea" id="RHEA:29528"/>
    </physiologicalReaction>
</comment>
<evidence type="ECO:0000256" key="9">
    <source>
        <dbReference type="ARBA" id="ARBA00022989"/>
    </source>
</evidence>
<dbReference type="Proteomes" id="UP000076798">
    <property type="component" value="Unassembled WGS sequence"/>
</dbReference>
<dbReference type="Pfam" id="PF05208">
    <property type="entry name" value="ALG3"/>
    <property type="match status" value="1"/>
</dbReference>
<dbReference type="GO" id="GO:0052925">
    <property type="term" value="F:dol-P-Man:Man(5)GlcNAc(2)-PP-Dol alpha-1,3-mannosyltransferase activity"/>
    <property type="evidence" value="ECO:0007669"/>
    <property type="project" value="UniProtKB-EC"/>
</dbReference>
<evidence type="ECO:0000256" key="12">
    <source>
        <dbReference type="ARBA" id="ARBA00049506"/>
    </source>
</evidence>
<evidence type="ECO:0000256" key="6">
    <source>
        <dbReference type="ARBA" id="ARBA00022679"/>
    </source>
</evidence>
<dbReference type="PANTHER" id="PTHR12646:SF0">
    <property type="entry name" value="DOL-P-MAN:MAN(5)GLCNAC(2)-PP-DOL ALPHA-1,3-MANNOSYLTRANSFERASE"/>
    <property type="match status" value="1"/>
</dbReference>
<name>A0A166ISQ6_9AGAM</name>
<dbReference type="PANTHER" id="PTHR12646">
    <property type="entry name" value="NOT56 - RELATED"/>
    <property type="match status" value="1"/>
</dbReference>
<accession>A0A166ISQ6</accession>
<dbReference type="OrthoDB" id="20028at2759"/>
<proteinExistence type="inferred from homology"/>
<gene>
    <name evidence="15" type="ORF">SISSUDRAFT_977481</name>
</gene>
<feature type="transmembrane region" description="Helical" evidence="14">
    <location>
        <begin position="114"/>
        <end position="140"/>
    </location>
</feature>
<comment type="subcellular location">
    <subcellularLocation>
        <location evidence="1 14">Endoplasmic reticulum membrane</location>
        <topology evidence="1 14">Multi-pass membrane protein</topology>
    </subcellularLocation>
</comment>
<reference evidence="15 16" key="1">
    <citation type="journal article" date="2016" name="Mol. Biol. Evol.">
        <title>Comparative Genomics of Early-Diverging Mushroom-Forming Fungi Provides Insights into the Origins of Lignocellulose Decay Capabilities.</title>
        <authorList>
            <person name="Nagy L.G."/>
            <person name="Riley R."/>
            <person name="Tritt A."/>
            <person name="Adam C."/>
            <person name="Daum C."/>
            <person name="Floudas D."/>
            <person name="Sun H."/>
            <person name="Yadav J.S."/>
            <person name="Pangilinan J."/>
            <person name="Larsson K.H."/>
            <person name="Matsuura K."/>
            <person name="Barry K."/>
            <person name="Labutti K."/>
            <person name="Kuo R."/>
            <person name="Ohm R.A."/>
            <person name="Bhattacharya S.S."/>
            <person name="Shirouzu T."/>
            <person name="Yoshinaga Y."/>
            <person name="Martin F.M."/>
            <person name="Grigoriev I.V."/>
            <person name="Hibbett D.S."/>
        </authorList>
    </citation>
    <scope>NUCLEOTIDE SEQUENCE [LARGE SCALE GENOMIC DNA]</scope>
    <source>
        <strain evidence="15 16">HHB10207 ss-3</strain>
    </source>
</reference>
<keyword evidence="7 14" id="KW-0812">Transmembrane</keyword>
<keyword evidence="10 14" id="KW-0472">Membrane</keyword>
<dbReference type="STRING" id="1314776.A0A166ISQ6"/>
<dbReference type="EMBL" id="KV428005">
    <property type="protein sequence ID" value="KZT44033.1"/>
    <property type="molecule type" value="Genomic_DNA"/>
</dbReference>
<evidence type="ECO:0000313" key="16">
    <source>
        <dbReference type="Proteomes" id="UP000076798"/>
    </source>
</evidence>
<evidence type="ECO:0000256" key="7">
    <source>
        <dbReference type="ARBA" id="ARBA00022692"/>
    </source>
</evidence>
<evidence type="ECO:0000256" key="8">
    <source>
        <dbReference type="ARBA" id="ARBA00022824"/>
    </source>
</evidence>
<keyword evidence="16" id="KW-1185">Reference proteome</keyword>
<feature type="transmembrane region" description="Helical" evidence="14">
    <location>
        <begin position="177"/>
        <end position="203"/>
    </location>
</feature>
<dbReference type="AlphaFoldDB" id="A0A166ISQ6"/>
<sequence>MPNGLSLGRITEFIRLVLTEPKYFWILAGLLLLGDACLCALIIRFVPYTEIDWITYMQQIQCIEDGQTDYAKIEGPTGPLVYPASHVHIHRFLKSWSTGEHAMRNLQALYAALYLLYLALSLVLYQQGGLPNVVVVLLSLSKRIHSVFMLRLFNDCWAVVAMQMAILAYSLKRDKFGTLLFSVALSVKMSNLLYAPALMVLLYTQRGLYSSIRHALLVIFVQILLAWEFLSSYPQSYLKNAFDLSRVFLYKWTVNWRMLDEDTFLSPTFSRALLCAHLVTLLVFCSQKWLSPEGGILTTVARGLRRPSVPASSRVLSADEIITLLFTSNIIGILFSRSLHYQFYSWYAYQIPYLAWRTKYPLLLKLWLVFSVEYAWNVYPSTTLSSSIMFCSNALLLFGIFAGPSRASESSVLQKGTKLE</sequence>
<evidence type="ECO:0000256" key="5">
    <source>
        <dbReference type="ARBA" id="ARBA00022676"/>
    </source>
</evidence>
<evidence type="ECO:0000256" key="4">
    <source>
        <dbReference type="ARBA" id="ARBA00015561"/>
    </source>
</evidence>
<feature type="transmembrane region" description="Helical" evidence="14">
    <location>
        <begin position="23"/>
        <end position="46"/>
    </location>
</feature>
<protein>
    <recommendedName>
        <fullName evidence="4 14">Dol-P-Man:Man(5)GlcNAc(2)-PP-Dol alpha-1,3-mannosyltransferase</fullName>
        <ecNumber evidence="3 14">2.4.1.258</ecNumber>
    </recommendedName>
    <alternativeName>
        <fullName evidence="14">Dol-P-Man-dependent alpha(1-3)-mannosyltransferase</fullName>
    </alternativeName>
</protein>
<feature type="transmembrane region" description="Helical" evidence="14">
    <location>
        <begin position="215"/>
        <end position="233"/>
    </location>
</feature>
<comment type="function">
    <text evidence="11 14">Dol-P-Man:Man(5)GlcNAc(2)-PP-Dol alpha-1,3-mannosyltransferase that operates in the biosynthetic pathway of dolichol-linked oligosaccharides, the glycan precursors employed in protein asparagine (N)-glycosylation. The assembly of dolichol-linked oligosaccharides begins on the cytosolic side of the endoplasmic reticulum membrane and finishes in its lumen. The sequential addition of sugars to dolichol pyrophosphate produces dolichol-linked oligosaccharides containing fourteen sugars, including two GlcNAcs, nine mannoses and three glucoses. Once assembled, the oligosaccharide is transferred from the lipid to nascent proteins by oligosaccharyltransferases. In the lumen of the endoplasmic reticulum, adds the first dolichyl beta-D-mannosyl phosphate derived mannose in an alpha-1,3 linkage to Man(5)GlcNAc(2)-PP-dolichol to produce Man(6)GlcNAc(2)-PP-dolichol.</text>
</comment>
<evidence type="ECO:0000256" key="14">
    <source>
        <dbReference type="RuleBase" id="RU364047"/>
    </source>
</evidence>
<dbReference type="UniPathway" id="UPA00378"/>
<comment type="pathway">
    <text evidence="2 14">Protein modification; protein glycosylation.</text>
</comment>
<dbReference type="InterPro" id="IPR007873">
    <property type="entry name" value="Glycosyltransferase_ALG3"/>
</dbReference>
<keyword evidence="6 14" id="KW-0808">Transferase</keyword>
<organism evidence="15 16">
    <name type="scientific">Sistotremastrum suecicum HHB10207 ss-3</name>
    <dbReference type="NCBI Taxonomy" id="1314776"/>
    <lineage>
        <taxon>Eukaryota</taxon>
        <taxon>Fungi</taxon>
        <taxon>Dikarya</taxon>
        <taxon>Basidiomycota</taxon>
        <taxon>Agaricomycotina</taxon>
        <taxon>Agaricomycetes</taxon>
        <taxon>Sistotremastrales</taxon>
        <taxon>Sistotremastraceae</taxon>
        <taxon>Sistotremastrum</taxon>
    </lineage>
</organism>
<dbReference type="GO" id="GO:0005789">
    <property type="term" value="C:endoplasmic reticulum membrane"/>
    <property type="evidence" value="ECO:0007669"/>
    <property type="project" value="UniProtKB-SubCell"/>
</dbReference>
<evidence type="ECO:0000256" key="3">
    <source>
        <dbReference type="ARBA" id="ARBA00011964"/>
    </source>
</evidence>
<evidence type="ECO:0000256" key="10">
    <source>
        <dbReference type="ARBA" id="ARBA00023136"/>
    </source>
</evidence>
<evidence type="ECO:0000256" key="2">
    <source>
        <dbReference type="ARBA" id="ARBA00004922"/>
    </source>
</evidence>